<evidence type="ECO:0000313" key="2">
    <source>
        <dbReference type="Proteomes" id="UP000054804"/>
    </source>
</evidence>
<dbReference type="InterPro" id="IPR029058">
    <property type="entry name" value="AB_hydrolase_fold"/>
</dbReference>
<name>A0A0W7WTQ5_9ACTN</name>
<dbReference type="InterPro" id="IPR005944">
    <property type="entry name" value="Pro_iminopeptidase"/>
</dbReference>
<dbReference type="GO" id="GO:0005737">
    <property type="term" value="C:cytoplasm"/>
    <property type="evidence" value="ECO:0007669"/>
    <property type="project" value="InterPro"/>
</dbReference>
<keyword evidence="2" id="KW-1185">Reference proteome</keyword>
<evidence type="ECO:0000313" key="1">
    <source>
        <dbReference type="EMBL" id="KUF13876.1"/>
    </source>
</evidence>
<dbReference type="Gene3D" id="3.40.50.1820">
    <property type="entry name" value="alpha/beta hydrolase"/>
    <property type="match status" value="1"/>
</dbReference>
<proteinExistence type="predicted"/>
<dbReference type="PANTHER" id="PTHR43722">
    <property type="entry name" value="PROLINE IMINOPEPTIDASE"/>
    <property type="match status" value="1"/>
</dbReference>
<accession>A0A0W7WTQ5</accession>
<dbReference type="EMBL" id="LOCL01000062">
    <property type="protein sequence ID" value="KUF13876.1"/>
    <property type="molecule type" value="Genomic_DNA"/>
</dbReference>
<organism evidence="1 2">
    <name type="scientific">Streptomyces silvensis</name>
    <dbReference type="NCBI Taxonomy" id="1765722"/>
    <lineage>
        <taxon>Bacteria</taxon>
        <taxon>Bacillati</taxon>
        <taxon>Actinomycetota</taxon>
        <taxon>Actinomycetes</taxon>
        <taxon>Kitasatosporales</taxon>
        <taxon>Streptomycetaceae</taxon>
        <taxon>Streptomyces</taxon>
    </lineage>
</organism>
<dbReference type="GO" id="GO:0006508">
    <property type="term" value="P:proteolysis"/>
    <property type="evidence" value="ECO:0007669"/>
    <property type="project" value="InterPro"/>
</dbReference>
<reference evidence="1 2" key="1">
    <citation type="submission" date="2015-12" db="EMBL/GenBank/DDBJ databases">
        <title>Draft genome sequence of Streptomyces silvensis ATCC 53525, a producer of novel hormone antagonists.</title>
        <authorList>
            <person name="Johnston C.W."/>
            <person name="Li Y."/>
            <person name="Magarvey N.A."/>
        </authorList>
    </citation>
    <scope>NUCLEOTIDE SEQUENCE [LARGE SCALE GENOMIC DNA]</scope>
    <source>
        <strain evidence="1 2">ATCC 53525</strain>
    </source>
</reference>
<dbReference type="Proteomes" id="UP000054804">
    <property type="component" value="Unassembled WGS sequence"/>
</dbReference>
<comment type="caution">
    <text evidence="1">The sequence shown here is derived from an EMBL/GenBank/DDBJ whole genome shotgun (WGS) entry which is preliminary data.</text>
</comment>
<dbReference type="AlphaFoldDB" id="A0A0W7WTQ5"/>
<gene>
    <name evidence="1" type="ORF">AT728_01045</name>
</gene>
<dbReference type="STRING" id="1765722.AT728_01045"/>
<dbReference type="SUPFAM" id="SSF53474">
    <property type="entry name" value="alpha/beta-Hydrolases"/>
    <property type="match status" value="1"/>
</dbReference>
<sequence length="127" mass="13412">MRLRAARAWTDWETAVAMAAPRSVARYEDAAFRAGFARTVTHYFAHGHWLGDDEAVLRDAGALSGIPGVVVQGSLDFGNLLGVPWRLLREWGDGELVLVGEAGHDAGAAGVVGALVAAADGFRGRRG</sequence>
<protein>
    <submittedName>
        <fullName evidence="1">Uncharacterized protein</fullName>
    </submittedName>
</protein>
<dbReference type="PANTHER" id="PTHR43722:SF1">
    <property type="entry name" value="PROLINE IMINOPEPTIDASE"/>
    <property type="match status" value="1"/>
</dbReference>
<dbReference type="GO" id="GO:0004177">
    <property type="term" value="F:aminopeptidase activity"/>
    <property type="evidence" value="ECO:0007669"/>
    <property type="project" value="UniProtKB-EC"/>
</dbReference>